<dbReference type="SMART" id="SM00382">
    <property type="entry name" value="AAA"/>
    <property type="match status" value="1"/>
</dbReference>
<keyword evidence="3" id="KW-0813">Transport</keyword>
<name>A0A6A8LK15_BACVE</name>
<dbReference type="InterPro" id="IPR003439">
    <property type="entry name" value="ABC_transporter-like_ATP-bd"/>
</dbReference>
<dbReference type="PROSITE" id="PS50893">
    <property type="entry name" value="ABC_TRANSPORTER_2"/>
    <property type="match status" value="1"/>
</dbReference>
<keyword evidence="5" id="KW-0812">Transmembrane</keyword>
<keyword evidence="7 10" id="KW-0067">ATP-binding</keyword>
<evidence type="ECO:0000256" key="6">
    <source>
        <dbReference type="ARBA" id="ARBA00022741"/>
    </source>
</evidence>
<evidence type="ECO:0000256" key="7">
    <source>
        <dbReference type="ARBA" id="ARBA00022840"/>
    </source>
</evidence>
<dbReference type="RefSeq" id="WP_025854020.1">
    <property type="nucleotide sequence ID" value="NZ_BPWC01000005.1"/>
</dbReference>
<dbReference type="SUPFAM" id="SSF52540">
    <property type="entry name" value="P-loop containing nucleoside triphosphate hydrolases"/>
    <property type="match status" value="1"/>
</dbReference>
<dbReference type="FunFam" id="1.20.1560.10:FF:000011">
    <property type="entry name" value="Multidrug ABC transporter ATP-binding protein"/>
    <property type="match status" value="1"/>
</dbReference>
<dbReference type="Pfam" id="PF00005">
    <property type="entry name" value="ABC_tran"/>
    <property type="match status" value="1"/>
</dbReference>
<dbReference type="GO" id="GO:0015421">
    <property type="term" value="F:ABC-type oligopeptide transporter activity"/>
    <property type="evidence" value="ECO:0007669"/>
    <property type="project" value="TreeGrafter"/>
</dbReference>
<dbReference type="FunFam" id="3.40.50.300:FF:000287">
    <property type="entry name" value="Multidrug ABC transporter ATP-binding protein"/>
    <property type="match status" value="1"/>
</dbReference>
<dbReference type="SUPFAM" id="SSF90123">
    <property type="entry name" value="ABC transporter transmembrane region"/>
    <property type="match status" value="1"/>
</dbReference>
<dbReference type="PROSITE" id="PS00211">
    <property type="entry name" value="ABC_TRANSPORTER_1"/>
    <property type="match status" value="1"/>
</dbReference>
<evidence type="ECO:0000256" key="3">
    <source>
        <dbReference type="ARBA" id="ARBA00022448"/>
    </source>
</evidence>
<organism evidence="10">
    <name type="scientific">Bacillus velezensis</name>
    <dbReference type="NCBI Taxonomy" id="492670"/>
    <lineage>
        <taxon>Bacteria</taxon>
        <taxon>Bacillati</taxon>
        <taxon>Bacillota</taxon>
        <taxon>Bacilli</taxon>
        <taxon>Bacillales</taxon>
        <taxon>Bacillaceae</taxon>
        <taxon>Bacillus</taxon>
        <taxon>Bacillus amyloliquefaciens group</taxon>
    </lineage>
</organism>
<dbReference type="InterPro" id="IPR036640">
    <property type="entry name" value="ABC1_TM_sf"/>
</dbReference>
<dbReference type="GO" id="GO:0016887">
    <property type="term" value="F:ATP hydrolysis activity"/>
    <property type="evidence" value="ECO:0007669"/>
    <property type="project" value="InterPro"/>
</dbReference>
<evidence type="ECO:0000313" key="10">
    <source>
        <dbReference type="EMBL" id="MSE03651.1"/>
    </source>
</evidence>
<dbReference type="CDD" id="cd03254">
    <property type="entry name" value="ABCC_Glucan_exporter_like"/>
    <property type="match status" value="1"/>
</dbReference>
<evidence type="ECO:0000256" key="1">
    <source>
        <dbReference type="ARBA" id="ARBA00004651"/>
    </source>
</evidence>
<dbReference type="PANTHER" id="PTHR43394:SF1">
    <property type="entry name" value="ATP-BINDING CASSETTE SUB-FAMILY B MEMBER 10, MITOCHONDRIAL"/>
    <property type="match status" value="1"/>
</dbReference>
<dbReference type="InterPro" id="IPR039421">
    <property type="entry name" value="Type_1_exporter"/>
</dbReference>
<comment type="caution">
    <text evidence="10">The sequence shown here is derived from an EMBL/GenBank/DDBJ whole genome shotgun (WGS) entry which is preliminary data.</text>
</comment>
<reference evidence="10" key="1">
    <citation type="submission" date="2019-11" db="EMBL/GenBank/DDBJ databases">
        <title>Draft Genome Sequence of Plant Growth-Promoting Rhizosphere-Associated Bacteria.</title>
        <authorList>
            <person name="Vasilyev I.Y."/>
            <person name="Radchenko V."/>
            <person name="Ilnitskaya E.V."/>
        </authorList>
    </citation>
    <scope>NUCLEOTIDE SEQUENCE</scope>
    <source>
        <strain evidence="10">VRA_517_n</strain>
    </source>
</reference>
<keyword evidence="6" id="KW-0547">Nucleotide-binding</keyword>
<comment type="similarity">
    <text evidence="2">Belongs to the ABC transporter superfamily.</text>
</comment>
<proteinExistence type="inferred from homology"/>
<keyword evidence="8" id="KW-1133">Transmembrane helix</keyword>
<dbReference type="InterPro" id="IPR003593">
    <property type="entry name" value="AAA+_ATPase"/>
</dbReference>
<sequence>MEKDIRKPFRYPKIPLKSNEGGRKRAKAKDTKGTLRRIWSYVAEKKGLLTLVIIMVVISAIFGLLGPFVIGKAIDHFIVGRTTDGLAGVLFILFGIYLVQSLSLWFQNYWMINISQSTVFKMRSELFTHLHELPIPFFDKQRLGDLMSRVTNDIENVSSTLNTSVIQVLSSVITFVGTIAVMLYMSPLLTLITLLIIPIMLLSIKWITNRTGLLFKQQQKNLGELNGFIEESISGAKVIKAYSREDRVMEQFLEKNAALQSSGFWAQTISGFIPKVMNSLNNLSFTIIAAVGGLFALKGWISIGSIVVFAEYSRQFTRPLNDLANQFNTMLSAIAGAERVFDVLDEKEEREDEEHATHQPIKTGEIEFRDVSFGYQENSPILKHLSFSVPKGQSIAFVGPTGAGKTTVTSLIARFYEPNNGKILIDGTDIKKLTRSSLRKNMGFVLQDSFLFQGTIRENIRYGRLDASDQEVEAAAKAANAHGFIERLPKGYDTVLTQNGAGISQGQKQLISIARAVLADPVLLILDEATSNIDTVTEVKIQEALGRLMAGRTSVIIAHRLNTIQKADQILVLKDGEMAEKGTHAELLSQNGFYRELYESQFRES</sequence>
<dbReference type="EMBL" id="WKKV01000009">
    <property type="protein sequence ID" value="MSE03651.1"/>
    <property type="molecule type" value="Genomic_DNA"/>
</dbReference>
<evidence type="ECO:0000256" key="4">
    <source>
        <dbReference type="ARBA" id="ARBA00022475"/>
    </source>
</evidence>
<dbReference type="GO" id="GO:0005524">
    <property type="term" value="F:ATP binding"/>
    <property type="evidence" value="ECO:0007669"/>
    <property type="project" value="UniProtKB-KW"/>
</dbReference>
<dbReference type="InterPro" id="IPR027417">
    <property type="entry name" value="P-loop_NTPase"/>
</dbReference>
<dbReference type="InterPro" id="IPR017871">
    <property type="entry name" value="ABC_transporter-like_CS"/>
</dbReference>
<dbReference type="Gene3D" id="3.40.50.300">
    <property type="entry name" value="P-loop containing nucleotide triphosphate hydrolases"/>
    <property type="match status" value="1"/>
</dbReference>
<dbReference type="Pfam" id="PF00664">
    <property type="entry name" value="ABC_membrane"/>
    <property type="match status" value="1"/>
</dbReference>
<dbReference type="PROSITE" id="PS50929">
    <property type="entry name" value="ABC_TM1F"/>
    <property type="match status" value="1"/>
</dbReference>
<protein>
    <submittedName>
        <fullName evidence="10">ATP-binding cassette domain-containing protein</fullName>
    </submittedName>
</protein>
<evidence type="ECO:0000256" key="8">
    <source>
        <dbReference type="ARBA" id="ARBA00022989"/>
    </source>
</evidence>
<dbReference type="InterPro" id="IPR011527">
    <property type="entry name" value="ABC1_TM_dom"/>
</dbReference>
<accession>A0A6A8LK15</accession>
<dbReference type="Gene3D" id="1.20.1560.10">
    <property type="entry name" value="ABC transporter type 1, transmembrane domain"/>
    <property type="match status" value="1"/>
</dbReference>
<evidence type="ECO:0000256" key="9">
    <source>
        <dbReference type="ARBA" id="ARBA00023136"/>
    </source>
</evidence>
<keyword evidence="4" id="KW-1003">Cell membrane</keyword>
<gene>
    <name evidence="10" type="ORF">GKC39_16480</name>
</gene>
<evidence type="ECO:0000256" key="2">
    <source>
        <dbReference type="ARBA" id="ARBA00005417"/>
    </source>
</evidence>
<dbReference type="AlphaFoldDB" id="A0A6A8LK15"/>
<dbReference type="GO" id="GO:0005886">
    <property type="term" value="C:plasma membrane"/>
    <property type="evidence" value="ECO:0007669"/>
    <property type="project" value="UniProtKB-SubCell"/>
</dbReference>
<comment type="subcellular location">
    <subcellularLocation>
        <location evidence="1">Cell membrane</location>
        <topology evidence="1">Multi-pass membrane protein</topology>
    </subcellularLocation>
</comment>
<dbReference type="CDD" id="cd18547">
    <property type="entry name" value="ABC_6TM_Tm288_like"/>
    <property type="match status" value="1"/>
</dbReference>
<dbReference type="PANTHER" id="PTHR43394">
    <property type="entry name" value="ATP-DEPENDENT PERMEASE MDL1, MITOCHONDRIAL"/>
    <property type="match status" value="1"/>
</dbReference>
<keyword evidence="9" id="KW-0472">Membrane</keyword>
<evidence type="ECO:0000256" key="5">
    <source>
        <dbReference type="ARBA" id="ARBA00022692"/>
    </source>
</evidence>